<feature type="transmembrane region" description="Helical" evidence="1">
    <location>
        <begin position="101"/>
        <end position="134"/>
    </location>
</feature>
<dbReference type="Proteomes" id="UP000198339">
    <property type="component" value="Unassembled WGS sequence"/>
</dbReference>
<dbReference type="OrthoDB" id="9807744at2"/>
<dbReference type="RefSeq" id="WP_089215488.1">
    <property type="nucleotide sequence ID" value="NZ_FZPA01000004.1"/>
</dbReference>
<keyword evidence="1" id="KW-0812">Transmembrane</keyword>
<dbReference type="AlphaFoldDB" id="A0A239H2Q0"/>
<proteinExistence type="predicted"/>
<keyword evidence="1" id="KW-1133">Transmembrane helix</keyword>
<reference evidence="3 4" key="1">
    <citation type="submission" date="2017-06" db="EMBL/GenBank/DDBJ databases">
        <authorList>
            <person name="Kim H.J."/>
            <person name="Triplett B.A."/>
        </authorList>
    </citation>
    <scope>NUCLEOTIDE SEQUENCE [LARGE SCALE GENOMIC DNA]</scope>
    <source>
        <strain evidence="3 4">DS15</strain>
    </source>
</reference>
<evidence type="ECO:0000313" key="3">
    <source>
        <dbReference type="EMBL" id="SNS75073.1"/>
    </source>
</evidence>
<evidence type="ECO:0000259" key="2">
    <source>
        <dbReference type="Pfam" id="PF04235"/>
    </source>
</evidence>
<feature type="transmembrane region" description="Helical" evidence="1">
    <location>
        <begin position="225"/>
        <end position="243"/>
    </location>
</feature>
<feature type="domain" description="DUF418" evidence="2">
    <location>
        <begin position="245"/>
        <end position="406"/>
    </location>
</feature>
<dbReference type="PANTHER" id="PTHR30590:SF2">
    <property type="entry name" value="INNER MEMBRANE PROTEIN"/>
    <property type="match status" value="1"/>
</dbReference>
<evidence type="ECO:0000256" key="1">
    <source>
        <dbReference type="SAM" id="Phobius"/>
    </source>
</evidence>
<feature type="transmembrane region" description="Helical" evidence="1">
    <location>
        <begin position="263"/>
        <end position="283"/>
    </location>
</feature>
<sequence>MAASPPPTRYQSLDAIRGVAVMGILAMNIVAFALPFSAYANPAAGGPPGSADVATWFFNFVFVDSKMRGLFSMLFGASTLLVIDGAASAGRSAAGTHYSRMFWLALFGLAHFYLIWFGDILFLYAMCGLLLFLFRNLSVRALLLWSIPFFLIGIGLPASLWSMLSMAQTGSLPPEAAAGMKEALAQMNADMGPSTPAYAKDMALYLGSYSSIVAHRTSEMAGDPLFFLSLFLWETMGLMLIGMALFKSRMLTGEWEAARYRKWALICFLVAAPPLAGLAVYQMRAGYDAVAIFGSTIALSVPFDTLMTVGWAALIMLLIRTRASASVRVRLAAAGRMAFTNYLTTSIVMTSIFYGYGLGLFGSVGRAALYLFCLGMWAAMLLWSKPWLDRFHYGPFEWLWRSLARAKLQPMRRRALQ</sequence>
<dbReference type="PANTHER" id="PTHR30590">
    <property type="entry name" value="INNER MEMBRANE PROTEIN"/>
    <property type="match status" value="1"/>
</dbReference>
<feature type="transmembrane region" description="Helical" evidence="1">
    <location>
        <begin position="70"/>
        <end position="89"/>
    </location>
</feature>
<evidence type="ECO:0000313" key="4">
    <source>
        <dbReference type="Proteomes" id="UP000198339"/>
    </source>
</evidence>
<organism evidence="3 4">
    <name type="scientific">Sphingopyxis indica</name>
    <dbReference type="NCBI Taxonomy" id="436663"/>
    <lineage>
        <taxon>Bacteria</taxon>
        <taxon>Pseudomonadati</taxon>
        <taxon>Pseudomonadota</taxon>
        <taxon>Alphaproteobacteria</taxon>
        <taxon>Sphingomonadales</taxon>
        <taxon>Sphingomonadaceae</taxon>
        <taxon>Sphingopyxis</taxon>
    </lineage>
</organism>
<name>A0A239H2Q0_9SPHN</name>
<feature type="transmembrane region" description="Helical" evidence="1">
    <location>
        <begin position="289"/>
        <end position="319"/>
    </location>
</feature>
<feature type="transmembrane region" description="Helical" evidence="1">
    <location>
        <begin position="141"/>
        <end position="164"/>
    </location>
</feature>
<accession>A0A239H2Q0</accession>
<feature type="transmembrane region" description="Helical" evidence="1">
    <location>
        <begin position="367"/>
        <end position="383"/>
    </location>
</feature>
<dbReference type="EMBL" id="FZPA01000004">
    <property type="protein sequence ID" value="SNS75073.1"/>
    <property type="molecule type" value="Genomic_DNA"/>
</dbReference>
<feature type="transmembrane region" description="Helical" evidence="1">
    <location>
        <begin position="339"/>
        <end position="361"/>
    </location>
</feature>
<keyword evidence="1" id="KW-0472">Membrane</keyword>
<dbReference type="InterPro" id="IPR007349">
    <property type="entry name" value="DUF418"/>
</dbReference>
<feature type="transmembrane region" description="Helical" evidence="1">
    <location>
        <begin position="19"/>
        <end position="40"/>
    </location>
</feature>
<dbReference type="Pfam" id="PF04235">
    <property type="entry name" value="DUF418"/>
    <property type="match status" value="1"/>
</dbReference>
<dbReference type="InterPro" id="IPR052529">
    <property type="entry name" value="Bact_Transport_Assoc"/>
</dbReference>
<keyword evidence="4" id="KW-1185">Reference proteome</keyword>
<protein>
    <recommendedName>
        <fullName evidence="2">DUF418 domain-containing protein</fullName>
    </recommendedName>
</protein>
<gene>
    <name evidence="3" type="ORF">SAMN06295955_104197</name>
</gene>